<dbReference type="Gene3D" id="3.40.50.720">
    <property type="entry name" value="NAD(P)-binding Rossmann-like Domain"/>
    <property type="match status" value="1"/>
</dbReference>
<keyword evidence="4" id="KW-0560">Oxidoreductase</keyword>
<evidence type="ECO:0000259" key="9">
    <source>
        <dbReference type="Pfam" id="PF05368"/>
    </source>
</evidence>
<organism evidence="10 11">
    <name type="scientific">Gossypium barbadense</name>
    <name type="common">Sea Island cotton</name>
    <name type="synonym">Hibiscus barbadensis</name>
    <dbReference type="NCBI Taxonomy" id="3634"/>
    <lineage>
        <taxon>Eukaryota</taxon>
        <taxon>Viridiplantae</taxon>
        <taxon>Streptophyta</taxon>
        <taxon>Embryophyta</taxon>
        <taxon>Tracheophyta</taxon>
        <taxon>Spermatophyta</taxon>
        <taxon>Magnoliopsida</taxon>
        <taxon>eudicotyledons</taxon>
        <taxon>Gunneridae</taxon>
        <taxon>Pentapetalae</taxon>
        <taxon>rosids</taxon>
        <taxon>malvids</taxon>
        <taxon>Malvales</taxon>
        <taxon>Malvaceae</taxon>
        <taxon>Malvoideae</taxon>
        <taxon>Gossypium</taxon>
    </lineage>
</organism>
<evidence type="ECO:0000313" key="10">
    <source>
        <dbReference type="EMBL" id="PPS01162.1"/>
    </source>
</evidence>
<evidence type="ECO:0000256" key="8">
    <source>
        <dbReference type="ARBA" id="ARBA00043173"/>
    </source>
</evidence>
<dbReference type="GO" id="GO:0010283">
    <property type="term" value="F:pinoresinol reductase activity"/>
    <property type="evidence" value="ECO:0007669"/>
    <property type="project" value="UniProtKB-EC"/>
</dbReference>
<dbReference type="AlphaFoldDB" id="A0A2P5XCW7"/>
<accession>A0A2P5XCW7</accession>
<feature type="domain" description="NmrA-like" evidence="9">
    <location>
        <begin position="3"/>
        <end position="308"/>
    </location>
</feature>
<keyword evidence="3" id="KW-0521">NADP</keyword>
<dbReference type="Pfam" id="PF05368">
    <property type="entry name" value="NmrA"/>
    <property type="match status" value="1"/>
</dbReference>
<dbReference type="PANTHER" id="PTHR43349:SF47">
    <property type="entry name" value="NMRA-LIKE DOMAIN-CONTAINING PROTEIN"/>
    <property type="match status" value="1"/>
</dbReference>
<dbReference type="GO" id="GO:1902138">
    <property type="term" value="P:(-)-secoisolariciresinol biosynthetic process"/>
    <property type="evidence" value="ECO:0007669"/>
    <property type="project" value="UniProtKB-ARBA"/>
</dbReference>
<name>A0A2P5XCW7_GOSBA</name>
<dbReference type="GO" id="GO:0010284">
    <property type="term" value="F:lariciresinol reductase activity"/>
    <property type="evidence" value="ECO:0007669"/>
    <property type="project" value="UniProtKB-EC"/>
</dbReference>
<evidence type="ECO:0000313" key="11">
    <source>
        <dbReference type="Proteomes" id="UP000239757"/>
    </source>
</evidence>
<comment type="similarity">
    <text evidence="1">Belongs to the NmrA-type oxidoreductase family. Isoflavone reductase subfamily.</text>
</comment>
<reference evidence="10 11" key="1">
    <citation type="submission" date="2015-01" db="EMBL/GenBank/DDBJ databases">
        <title>Genome of allotetraploid Gossypium barbadense reveals genomic plasticity and fiber elongation in cotton evolution.</title>
        <authorList>
            <person name="Chen X."/>
            <person name="Liu X."/>
            <person name="Zhao B."/>
            <person name="Zheng H."/>
            <person name="Hu Y."/>
            <person name="Lu G."/>
            <person name="Yang C."/>
            <person name="Chen J."/>
            <person name="Shan C."/>
            <person name="Zhang L."/>
            <person name="Zhou Y."/>
            <person name="Wang L."/>
            <person name="Guo W."/>
            <person name="Bai Y."/>
            <person name="Ruan J."/>
            <person name="Shangguan X."/>
            <person name="Mao Y."/>
            <person name="Jiang J."/>
            <person name="Zhu Y."/>
            <person name="Lei J."/>
            <person name="Kang H."/>
            <person name="Chen S."/>
            <person name="He X."/>
            <person name="Wang R."/>
            <person name="Wang Y."/>
            <person name="Chen J."/>
            <person name="Wang L."/>
            <person name="Yu S."/>
            <person name="Wang B."/>
            <person name="Wei J."/>
            <person name="Song S."/>
            <person name="Lu X."/>
            <person name="Gao Z."/>
            <person name="Gu W."/>
            <person name="Deng X."/>
            <person name="Ma D."/>
            <person name="Wang S."/>
            <person name="Liang W."/>
            <person name="Fang L."/>
            <person name="Cai C."/>
            <person name="Zhu X."/>
            <person name="Zhou B."/>
            <person name="Zhang Y."/>
            <person name="Chen Z."/>
            <person name="Xu S."/>
            <person name="Zhu R."/>
            <person name="Wang S."/>
            <person name="Zhang T."/>
            <person name="Zhao G."/>
        </authorList>
    </citation>
    <scope>NUCLEOTIDE SEQUENCE [LARGE SCALE GENOMIC DNA]</scope>
    <source>
        <strain evidence="11">cv. Xinhai21</strain>
        <tissue evidence="10">Leaf</tissue>
    </source>
</reference>
<dbReference type="InterPro" id="IPR050608">
    <property type="entry name" value="NmrA-type/Isoflavone_red_sf"/>
</dbReference>
<dbReference type="PANTHER" id="PTHR43349">
    <property type="entry name" value="PINORESINOL REDUCTASE-RELATED"/>
    <property type="match status" value="1"/>
</dbReference>
<dbReference type="InterPro" id="IPR045312">
    <property type="entry name" value="PCBER-like"/>
</dbReference>
<comment type="subunit">
    <text evidence="2">Dimer.</text>
</comment>
<evidence type="ECO:0000256" key="3">
    <source>
        <dbReference type="ARBA" id="ARBA00022857"/>
    </source>
</evidence>
<dbReference type="SUPFAM" id="SSF51735">
    <property type="entry name" value="NAD(P)-binding Rossmann-fold domains"/>
    <property type="match status" value="1"/>
</dbReference>
<dbReference type="EMBL" id="KZ665162">
    <property type="protein sequence ID" value="PPS01162.1"/>
    <property type="molecule type" value="Genomic_DNA"/>
</dbReference>
<dbReference type="Proteomes" id="UP000239757">
    <property type="component" value="Unassembled WGS sequence"/>
</dbReference>
<dbReference type="Gene3D" id="3.90.25.10">
    <property type="entry name" value="UDP-galactose 4-epimerase, domain 1"/>
    <property type="match status" value="1"/>
</dbReference>
<dbReference type="GO" id="GO:1902125">
    <property type="term" value="P:(+)-pinoresinol catabolic process"/>
    <property type="evidence" value="ECO:0007669"/>
    <property type="project" value="UniProtKB-ARBA"/>
</dbReference>
<dbReference type="InterPro" id="IPR008030">
    <property type="entry name" value="NmrA-like"/>
</dbReference>
<evidence type="ECO:0000256" key="6">
    <source>
        <dbReference type="ARBA" id="ARBA00038910"/>
    </source>
</evidence>
<evidence type="ECO:0000256" key="2">
    <source>
        <dbReference type="ARBA" id="ARBA00011473"/>
    </source>
</evidence>
<evidence type="ECO:0000256" key="5">
    <source>
        <dbReference type="ARBA" id="ARBA00038909"/>
    </source>
</evidence>
<sequence length="312" mass="35043">MAMKSKVLIVGGTGYLGKRLVKASLAQGHETYVLHREEIGVDIEKVQMLLSFKQQGAHLVTGSLNDHQSLVKVVKLVDVVICAISGVHIRSHQILLQLKLVDAIKEAGNVKRFLPSEFGTDPARMENAMEPGRVTFDDKMVVRSAIEESGIPFTYISANCFAGYFLGGLCQPGFILPSREQVRLLGDGNQKIYVDEDDIATYSIKTIDDPRTLNKTVYIRPPQNILSQREVVQIWEKLIGKELLKSSISEQEFLAIMKEQDYAEQVGLTHYYHVCYEGCLANFEIGDGAEEASKLYPEVKYTTVEEYMTRYL</sequence>
<dbReference type="InterPro" id="IPR036291">
    <property type="entry name" value="NAD(P)-bd_dom_sf"/>
</dbReference>
<protein>
    <recommendedName>
        <fullName evidence="7">(+)-lariciresinol reductase</fullName>
        <ecNumber evidence="5">1.23.1.1</ecNumber>
        <ecNumber evidence="6">1.23.1.2</ecNumber>
    </recommendedName>
    <alternativeName>
        <fullName evidence="8">(+)-pinoresinol reductase</fullName>
    </alternativeName>
</protein>
<evidence type="ECO:0000256" key="4">
    <source>
        <dbReference type="ARBA" id="ARBA00023002"/>
    </source>
</evidence>
<dbReference type="OrthoDB" id="419598at2759"/>
<dbReference type="EC" id="1.23.1.2" evidence="6"/>
<dbReference type="EC" id="1.23.1.1" evidence="5"/>
<evidence type="ECO:0000256" key="1">
    <source>
        <dbReference type="ARBA" id="ARBA00005725"/>
    </source>
</evidence>
<proteinExistence type="inferred from homology"/>
<dbReference type="CDD" id="cd05259">
    <property type="entry name" value="PCBER_SDR_a"/>
    <property type="match status" value="1"/>
</dbReference>
<gene>
    <name evidence="10" type="ORF">GOBAR_AA19503</name>
</gene>
<evidence type="ECO:0000256" key="7">
    <source>
        <dbReference type="ARBA" id="ARBA00042771"/>
    </source>
</evidence>